<sequence>MKTVFDVRQLLKKFGTFIYIGNRLADLELMEDEIKELYQNACISAQEYQLSVLILKQEARKIREEKGADE</sequence>
<dbReference type="EMBL" id="CP022315">
    <property type="protein sequence ID" value="ASK63196.1"/>
    <property type="molecule type" value="Genomic_DNA"/>
</dbReference>
<protein>
    <submittedName>
        <fullName evidence="1">Cytosolic protein</fullName>
    </submittedName>
</protein>
<dbReference type="OrthoDB" id="2361671at2"/>
<evidence type="ECO:0000313" key="2">
    <source>
        <dbReference type="Proteomes" id="UP000198312"/>
    </source>
</evidence>
<name>A0A220U5L4_9BACI</name>
<dbReference type="Proteomes" id="UP000198312">
    <property type="component" value="Chromosome"/>
</dbReference>
<organism evidence="1 2">
    <name type="scientific">Virgibacillus phasianinus</name>
    <dbReference type="NCBI Taxonomy" id="2017483"/>
    <lineage>
        <taxon>Bacteria</taxon>
        <taxon>Bacillati</taxon>
        <taxon>Bacillota</taxon>
        <taxon>Bacilli</taxon>
        <taxon>Bacillales</taxon>
        <taxon>Bacillaceae</taxon>
        <taxon>Virgibacillus</taxon>
    </lineage>
</organism>
<gene>
    <name evidence="1" type="ORF">CFK37_14090</name>
</gene>
<dbReference type="KEGG" id="vil:CFK37_14090"/>
<accession>A0A220U5L4</accession>
<proteinExistence type="predicted"/>
<evidence type="ECO:0000313" key="1">
    <source>
        <dbReference type="EMBL" id="ASK63196.1"/>
    </source>
</evidence>
<reference evidence="1 2" key="1">
    <citation type="submission" date="2017-07" db="EMBL/GenBank/DDBJ databases">
        <title>Virgibacillus sp. LM2416.</title>
        <authorList>
            <person name="Tak E.J."/>
            <person name="Bae J.-W."/>
        </authorList>
    </citation>
    <scope>NUCLEOTIDE SEQUENCE [LARGE SCALE GENOMIC DNA]</scope>
    <source>
        <strain evidence="1 2">LM2416</strain>
    </source>
</reference>
<dbReference type="Gene3D" id="1.10.287.760">
    <property type="entry name" value="YqgQ-like"/>
    <property type="match status" value="1"/>
</dbReference>
<dbReference type="Pfam" id="PF06014">
    <property type="entry name" value="YqgQ-like"/>
    <property type="match status" value="1"/>
</dbReference>
<dbReference type="RefSeq" id="WP_089062455.1">
    <property type="nucleotide sequence ID" value="NZ_CP022315.1"/>
</dbReference>
<dbReference type="InterPro" id="IPR023164">
    <property type="entry name" value="YqgQ-like_sf"/>
</dbReference>
<dbReference type="SUPFAM" id="SSF158379">
    <property type="entry name" value="YqgQ-like"/>
    <property type="match status" value="1"/>
</dbReference>
<dbReference type="InterPro" id="IPR009256">
    <property type="entry name" value="YqgQ-like"/>
</dbReference>
<keyword evidence="2" id="KW-1185">Reference proteome</keyword>
<dbReference type="AlphaFoldDB" id="A0A220U5L4"/>